<protein>
    <submittedName>
        <fullName evidence="1">Uncharacterized protein</fullName>
    </submittedName>
</protein>
<sequence>MVEASNVAQPASKSLKQHSYPAEEVILVAPMILYSRYTLDERGSIIFDPQVHTPRTCRHVDGKPF</sequence>
<comment type="caution">
    <text evidence="1">The sequence shown here is derived from an EMBL/GenBank/DDBJ whole genome shotgun (WGS) entry which is preliminary data.</text>
</comment>
<name>A0A0V0YR18_9BILA</name>
<dbReference type="EMBL" id="JYDQ01003612">
    <property type="protein sequence ID" value="KRY02641.1"/>
    <property type="molecule type" value="Genomic_DNA"/>
</dbReference>
<reference evidence="1 2" key="1">
    <citation type="submission" date="2015-01" db="EMBL/GenBank/DDBJ databases">
        <title>Evolution of Trichinella species and genotypes.</title>
        <authorList>
            <person name="Korhonen P.K."/>
            <person name="Edoardo P."/>
            <person name="Giuseppe L.R."/>
            <person name="Gasser R.B."/>
        </authorList>
    </citation>
    <scope>NUCLEOTIDE SEQUENCE [LARGE SCALE GENOMIC DNA]</scope>
    <source>
        <strain evidence="1">ISS2496</strain>
    </source>
</reference>
<accession>A0A0V0YR18</accession>
<evidence type="ECO:0000313" key="1">
    <source>
        <dbReference type="EMBL" id="KRY02641.1"/>
    </source>
</evidence>
<dbReference type="AlphaFoldDB" id="A0A0V0YR18"/>
<proteinExistence type="predicted"/>
<evidence type="ECO:0000313" key="2">
    <source>
        <dbReference type="Proteomes" id="UP000054783"/>
    </source>
</evidence>
<gene>
    <name evidence="1" type="ORF">T12_11249</name>
</gene>
<organism evidence="1 2">
    <name type="scientific">Trichinella patagoniensis</name>
    <dbReference type="NCBI Taxonomy" id="990121"/>
    <lineage>
        <taxon>Eukaryota</taxon>
        <taxon>Metazoa</taxon>
        <taxon>Ecdysozoa</taxon>
        <taxon>Nematoda</taxon>
        <taxon>Enoplea</taxon>
        <taxon>Dorylaimia</taxon>
        <taxon>Trichinellida</taxon>
        <taxon>Trichinellidae</taxon>
        <taxon>Trichinella</taxon>
    </lineage>
</organism>
<dbReference type="Proteomes" id="UP000054783">
    <property type="component" value="Unassembled WGS sequence"/>
</dbReference>
<keyword evidence="2" id="KW-1185">Reference proteome</keyword>